<reference evidence="2" key="1">
    <citation type="journal article" date="2013" name="J. Plant Res.">
        <title>Effect of fungi and light on seed germination of three Opuntia species from semiarid lands of central Mexico.</title>
        <authorList>
            <person name="Delgado-Sanchez P."/>
            <person name="Jimenez-Bremont J.F."/>
            <person name="Guerrero-Gonzalez Mde L."/>
            <person name="Flores J."/>
        </authorList>
    </citation>
    <scope>NUCLEOTIDE SEQUENCE</scope>
    <source>
        <tissue evidence="2">Cladode</tissue>
    </source>
</reference>
<dbReference type="AlphaFoldDB" id="A0A7C9DY97"/>
<protein>
    <submittedName>
        <fullName evidence="2">Uncharacterized protein</fullName>
    </submittedName>
</protein>
<evidence type="ECO:0000256" key="1">
    <source>
        <dbReference type="SAM" id="MobiDB-lite"/>
    </source>
</evidence>
<feature type="compositionally biased region" description="Low complexity" evidence="1">
    <location>
        <begin position="8"/>
        <end position="25"/>
    </location>
</feature>
<evidence type="ECO:0000313" key="2">
    <source>
        <dbReference type="EMBL" id="MBA4649364.1"/>
    </source>
</evidence>
<dbReference type="EMBL" id="GISG01160270">
    <property type="protein sequence ID" value="MBA4649364.1"/>
    <property type="molecule type" value="Transcribed_RNA"/>
</dbReference>
<feature type="region of interest" description="Disordered" evidence="1">
    <location>
        <begin position="1"/>
        <end position="27"/>
    </location>
</feature>
<sequence length="158" mass="16713">MTGVKELTATLQTPPTTEPTTTGMPSRVPVTVDKTGQVIMGRSTMIFKSRSFAIMPNSSLPITQILKDPSAAVTPEAMTAPLQTTLILAPAAGEAKMPLARPPSGEQQTLPLTTIWVTFSPSIVRALASGGGAEDSNASKVKARVRMGFRVPAMCWME</sequence>
<organism evidence="2">
    <name type="scientific">Opuntia streptacantha</name>
    <name type="common">Prickly pear cactus</name>
    <name type="synonym">Opuntia cardona</name>
    <dbReference type="NCBI Taxonomy" id="393608"/>
    <lineage>
        <taxon>Eukaryota</taxon>
        <taxon>Viridiplantae</taxon>
        <taxon>Streptophyta</taxon>
        <taxon>Embryophyta</taxon>
        <taxon>Tracheophyta</taxon>
        <taxon>Spermatophyta</taxon>
        <taxon>Magnoliopsida</taxon>
        <taxon>eudicotyledons</taxon>
        <taxon>Gunneridae</taxon>
        <taxon>Pentapetalae</taxon>
        <taxon>Caryophyllales</taxon>
        <taxon>Cactineae</taxon>
        <taxon>Cactaceae</taxon>
        <taxon>Opuntioideae</taxon>
        <taxon>Opuntia</taxon>
    </lineage>
</organism>
<accession>A0A7C9DY97</accession>
<proteinExistence type="predicted"/>
<name>A0A7C9DY97_OPUST</name>
<reference evidence="2" key="2">
    <citation type="submission" date="2020-07" db="EMBL/GenBank/DDBJ databases">
        <authorList>
            <person name="Vera ALvarez R."/>
            <person name="Arias-Moreno D.M."/>
            <person name="Jimenez-Jacinto V."/>
            <person name="Jimenez-Bremont J.F."/>
            <person name="Swaminathan K."/>
            <person name="Moose S.P."/>
            <person name="Guerrero-Gonzalez M.L."/>
            <person name="Marino-Ramirez L."/>
            <person name="Landsman D."/>
            <person name="Rodriguez-Kessler M."/>
            <person name="Delgado-Sanchez P."/>
        </authorList>
    </citation>
    <scope>NUCLEOTIDE SEQUENCE</scope>
    <source>
        <tissue evidence="2">Cladode</tissue>
    </source>
</reference>